<name>A0ABZ0LXD0_9ACTN</name>
<organism evidence="6 7">
    <name type="scientific">Streptomyces solicathayae</name>
    <dbReference type="NCBI Taxonomy" id="3081768"/>
    <lineage>
        <taxon>Bacteria</taxon>
        <taxon>Bacillati</taxon>
        <taxon>Actinomycetota</taxon>
        <taxon>Actinomycetes</taxon>
        <taxon>Kitasatosporales</taxon>
        <taxon>Streptomycetaceae</taxon>
        <taxon>Streptomyces</taxon>
    </lineage>
</organism>
<dbReference type="Proteomes" id="UP001301731">
    <property type="component" value="Chromosome"/>
</dbReference>
<dbReference type="InterPro" id="IPR023346">
    <property type="entry name" value="Lysozyme-like_dom_sf"/>
</dbReference>
<dbReference type="InterPro" id="IPR010618">
    <property type="entry name" value="RPF"/>
</dbReference>
<evidence type="ECO:0000256" key="2">
    <source>
        <dbReference type="ARBA" id="ARBA00022801"/>
    </source>
</evidence>
<dbReference type="PANTHER" id="PTHR34700:SF4">
    <property type="entry name" value="PHAGE-LIKE ELEMENT PBSX PROTEIN XKDP"/>
    <property type="match status" value="1"/>
</dbReference>
<reference evidence="6 7" key="1">
    <citation type="submission" date="2023-10" db="EMBL/GenBank/DDBJ databases">
        <title>The genome sequence of Streptomyces sp. HUAS YS2.</title>
        <authorList>
            <person name="Mo P."/>
        </authorList>
    </citation>
    <scope>NUCLEOTIDE SEQUENCE [LARGE SCALE GENOMIC DNA]</scope>
    <source>
        <strain evidence="6 7">HUAS YS2</strain>
    </source>
</reference>
<protein>
    <submittedName>
        <fullName evidence="6">Transglycosylase family protein</fullName>
    </submittedName>
</protein>
<evidence type="ECO:0000256" key="1">
    <source>
        <dbReference type="ARBA" id="ARBA00010830"/>
    </source>
</evidence>
<feature type="compositionally biased region" description="Basic and acidic residues" evidence="3">
    <location>
        <begin position="142"/>
        <end position="151"/>
    </location>
</feature>
<gene>
    <name evidence="6" type="ORF">R2D22_22325</name>
</gene>
<dbReference type="Pfam" id="PF06737">
    <property type="entry name" value="Transglycosylas"/>
    <property type="match status" value="1"/>
</dbReference>
<evidence type="ECO:0000256" key="3">
    <source>
        <dbReference type="SAM" id="MobiDB-lite"/>
    </source>
</evidence>
<dbReference type="CDD" id="cd13925">
    <property type="entry name" value="RPF"/>
    <property type="match status" value="1"/>
</dbReference>
<feature type="chain" id="PRO_5045623885" evidence="4">
    <location>
        <begin position="19"/>
        <end position="296"/>
    </location>
</feature>
<evidence type="ECO:0000259" key="5">
    <source>
        <dbReference type="PROSITE" id="PS51782"/>
    </source>
</evidence>
<dbReference type="InterPro" id="IPR018392">
    <property type="entry name" value="LysM"/>
</dbReference>
<dbReference type="Gene3D" id="1.10.530.10">
    <property type="match status" value="1"/>
</dbReference>
<evidence type="ECO:0000313" key="7">
    <source>
        <dbReference type="Proteomes" id="UP001301731"/>
    </source>
</evidence>
<comment type="similarity">
    <text evidence="1">Belongs to the transglycosylase family. Rpf subfamily.</text>
</comment>
<dbReference type="SMART" id="SM00257">
    <property type="entry name" value="LysM"/>
    <property type="match status" value="1"/>
</dbReference>
<feature type="compositionally biased region" description="Low complexity" evidence="3">
    <location>
        <begin position="155"/>
        <end position="180"/>
    </location>
</feature>
<keyword evidence="2" id="KW-0378">Hydrolase</keyword>
<dbReference type="PROSITE" id="PS51782">
    <property type="entry name" value="LYSM"/>
    <property type="match status" value="1"/>
</dbReference>
<accession>A0ABZ0LXD0</accession>
<evidence type="ECO:0000256" key="4">
    <source>
        <dbReference type="SAM" id="SignalP"/>
    </source>
</evidence>
<dbReference type="EMBL" id="CP137573">
    <property type="protein sequence ID" value="WOX23975.1"/>
    <property type="molecule type" value="Genomic_DNA"/>
</dbReference>
<feature type="signal peptide" evidence="4">
    <location>
        <begin position="1"/>
        <end position="18"/>
    </location>
</feature>
<dbReference type="Pfam" id="PF01476">
    <property type="entry name" value="LysM"/>
    <property type="match status" value="1"/>
</dbReference>
<dbReference type="PANTHER" id="PTHR34700">
    <property type="entry name" value="POTASSIUM BINDING PROTEIN KBP"/>
    <property type="match status" value="1"/>
</dbReference>
<dbReference type="InterPro" id="IPR052196">
    <property type="entry name" value="Bact_Kbp"/>
</dbReference>
<dbReference type="CDD" id="cd00118">
    <property type="entry name" value="LysM"/>
    <property type="match status" value="1"/>
</dbReference>
<dbReference type="Gene3D" id="3.10.350.10">
    <property type="entry name" value="LysM domain"/>
    <property type="match status" value="1"/>
</dbReference>
<evidence type="ECO:0000313" key="6">
    <source>
        <dbReference type="EMBL" id="WOX23975.1"/>
    </source>
</evidence>
<feature type="region of interest" description="Disordered" evidence="3">
    <location>
        <begin position="105"/>
        <end position="249"/>
    </location>
</feature>
<dbReference type="InterPro" id="IPR036779">
    <property type="entry name" value="LysM_dom_sf"/>
</dbReference>
<dbReference type="RefSeq" id="WP_318106414.1">
    <property type="nucleotide sequence ID" value="NZ_CP137573.1"/>
</dbReference>
<proteinExistence type="inferred from homology"/>
<keyword evidence="7" id="KW-1185">Reference proteome</keyword>
<feature type="domain" description="LysM" evidence="5">
    <location>
        <begin position="243"/>
        <end position="292"/>
    </location>
</feature>
<keyword evidence="4" id="KW-0732">Signal</keyword>
<dbReference type="SUPFAM" id="SSF53955">
    <property type="entry name" value="Lysozyme-like"/>
    <property type="match status" value="1"/>
</dbReference>
<sequence length="296" mass="29757">MTGSALALPLLGAGSASAADAATWNRVAECESGGLWSADFGNGLYGGLQFTQETWDTFGGAEYAARPDLASRAQQIAVAEKALASQGAKTWATCAGIVGLKDDGTLKPPANPTGGVLPEAPDASANPDAAGEGSTDPAESDTPGKPEKSAEPDVSGSPSSPSASASPDAGTSPGTETPGTGKHRGEAATEDPVNSDTTPESGRHAAPSGDPARDAGDPAVDEIAGNQTDAAKGVKGENPNTSDEYTVLPGDNLSEIAAEHELHGGWKALYKANRETVGADPDLIRPGQSLDLTDRQ</sequence>